<feature type="compositionally biased region" description="Basic and acidic residues" evidence="2">
    <location>
        <begin position="138"/>
        <end position="151"/>
    </location>
</feature>
<feature type="region of interest" description="Disordered" evidence="2">
    <location>
        <begin position="365"/>
        <end position="384"/>
    </location>
</feature>
<keyword evidence="4" id="KW-1185">Reference proteome</keyword>
<feature type="region of interest" description="Disordered" evidence="2">
    <location>
        <begin position="615"/>
        <end position="655"/>
    </location>
</feature>
<evidence type="ECO:0000256" key="1">
    <source>
        <dbReference type="SAM" id="Coils"/>
    </source>
</evidence>
<reference evidence="3 4" key="1">
    <citation type="journal article" date="2014" name="Nat. Commun.">
        <title>Multiple recent horizontal transfers of a large genomic region in cheese making fungi.</title>
        <authorList>
            <person name="Cheeseman K."/>
            <person name="Ropars J."/>
            <person name="Renault P."/>
            <person name="Dupont J."/>
            <person name="Gouzy J."/>
            <person name="Branca A."/>
            <person name="Abraham A.L."/>
            <person name="Ceppi M."/>
            <person name="Conseiller E."/>
            <person name="Debuchy R."/>
            <person name="Malagnac F."/>
            <person name="Goarin A."/>
            <person name="Silar P."/>
            <person name="Lacoste S."/>
            <person name="Sallet E."/>
            <person name="Bensimon A."/>
            <person name="Giraud T."/>
            <person name="Brygoo Y."/>
        </authorList>
    </citation>
    <scope>NUCLEOTIDE SEQUENCE [LARGE SCALE GENOMIC DNA]</scope>
    <source>
        <strain evidence="4">FM 013</strain>
    </source>
</reference>
<feature type="compositionally biased region" description="Pro residues" evidence="2">
    <location>
        <begin position="495"/>
        <end position="505"/>
    </location>
</feature>
<keyword evidence="1" id="KW-0175">Coiled coil</keyword>
<feature type="coiled-coil region" evidence="1">
    <location>
        <begin position="291"/>
        <end position="318"/>
    </location>
</feature>
<feature type="compositionally biased region" description="Low complexity" evidence="2">
    <location>
        <begin position="485"/>
        <end position="494"/>
    </location>
</feature>
<feature type="region of interest" description="Disordered" evidence="2">
    <location>
        <begin position="73"/>
        <end position="103"/>
    </location>
</feature>
<feature type="region of interest" description="Disordered" evidence="2">
    <location>
        <begin position="483"/>
        <end position="508"/>
    </location>
</feature>
<protein>
    <submittedName>
        <fullName evidence="3">Str. FM013</fullName>
    </submittedName>
</protein>
<evidence type="ECO:0000256" key="2">
    <source>
        <dbReference type="SAM" id="MobiDB-lite"/>
    </source>
</evidence>
<name>A0A0G4P5G4_PENC3</name>
<dbReference type="EMBL" id="HG793139">
    <property type="protein sequence ID" value="CRL21550.1"/>
    <property type="molecule type" value="Genomic_DNA"/>
</dbReference>
<sequence length="887" mass="99043">MSQYPPVRPWATLSTIDREGDPLILYEEERQQWLRQHPHVVPQTAKRSRNMNQRAFADRGPSMAEGLRDIAQRGAARRNGTPVNKNDVFTKPLPPIPQQEEPQPAIKVDQEGVLQGSGPEINNMSIYYVLDRSNMQGHHEPSFAQQEDSKPATEVGQKTAFDGSVHSSEKMKLNLLLEECKVQGYDDETPSIQPKASEPALPPFSNHYYNAQVSFANHSFGFHCLDHAAPCAAPAFEAPYAQADSRPHHDGYSPTSWYEASPTRHESPPDAHIAVVPSNTPVPEIKQENQVTEVGATLEELIALINQAKENYHLASENHNPGSSDSAYRFAPPNSASVDIYHADQLPGPGFQARDSFIRDSEGPMFASPGTTHEATPTMPRSSPVYAPYPCVVKGCCYWTDDESESESESESEAESETTPSAEPQFYQECSASYAPLQEPPVLHSSVPQAASLQGDFTLRWDTSDGIDTGIVVPLEQMYARDYTTPDSPLLDSPTSPPPAPPSPERLPNGLPRLFYTDAPRVGIYPSDIPLDPRLTEVNFHPDYVSSPANYPRRLTGERTHMDNDEHSLVPQQLNVIKKNPTFTMDVPIHDVSQHQMAIYVSESANGEHSRAASFVNNESNVNNTSGNATPSRITESPDAYSSSGSEGSRGKRKRFTKNLFGKNGYLEDNEGPRNKRFRFLKGAVKKGQSTIKGMFWDENRALISSSKPSIVTENTATITLNTDVQSILYAEIENMITQAANEFLMKEYYEGHLTTSSLSKVKRRWEKKNMPGVPQFRFDQFTQYKLISANRNHLEFGNTNNKFGPNTVLSNWKKICKHMKIRTFVAPDSVIKKDIHDILDILCLLKADKCHIELIMALNAHVRGELKKHEVMQHYRDTQNSGNSRS</sequence>
<organism evidence="3 4">
    <name type="scientific">Penicillium camemberti (strain FM 013)</name>
    <dbReference type="NCBI Taxonomy" id="1429867"/>
    <lineage>
        <taxon>Eukaryota</taxon>
        <taxon>Fungi</taxon>
        <taxon>Dikarya</taxon>
        <taxon>Ascomycota</taxon>
        <taxon>Pezizomycotina</taxon>
        <taxon>Eurotiomycetes</taxon>
        <taxon>Eurotiomycetidae</taxon>
        <taxon>Eurotiales</taxon>
        <taxon>Aspergillaceae</taxon>
        <taxon>Penicillium</taxon>
    </lineage>
</organism>
<feature type="region of interest" description="Disordered" evidence="2">
    <location>
        <begin position="402"/>
        <end position="423"/>
    </location>
</feature>
<feature type="compositionally biased region" description="Low complexity" evidence="2">
    <location>
        <begin position="615"/>
        <end position="629"/>
    </location>
</feature>
<evidence type="ECO:0000313" key="3">
    <source>
        <dbReference type="EMBL" id="CRL21550.1"/>
    </source>
</evidence>
<proteinExistence type="predicted"/>
<feature type="region of interest" description="Disordered" evidence="2">
    <location>
        <begin position="243"/>
        <end position="275"/>
    </location>
</feature>
<evidence type="ECO:0000313" key="4">
    <source>
        <dbReference type="Proteomes" id="UP000053732"/>
    </source>
</evidence>
<dbReference type="Proteomes" id="UP000053732">
    <property type="component" value="Unassembled WGS sequence"/>
</dbReference>
<feature type="compositionally biased region" description="Polar residues" evidence="2">
    <location>
        <begin position="369"/>
        <end position="381"/>
    </location>
</feature>
<feature type="compositionally biased region" description="Acidic residues" evidence="2">
    <location>
        <begin position="402"/>
        <end position="416"/>
    </location>
</feature>
<gene>
    <name evidence="3" type="ORF">PCAMFM013_S006g000090</name>
</gene>
<dbReference type="AlphaFoldDB" id="A0A0G4P5G4"/>
<accession>A0A0G4P5G4</accession>
<feature type="region of interest" description="Disordered" evidence="2">
    <location>
        <begin position="138"/>
        <end position="164"/>
    </location>
</feature>